<dbReference type="InterPro" id="IPR011047">
    <property type="entry name" value="Quinoprotein_ADH-like_sf"/>
</dbReference>
<feature type="domain" description="Pyrrolo-quinoline quinone repeat" evidence="5">
    <location>
        <begin position="20"/>
        <end position="585"/>
    </location>
</feature>
<dbReference type="EC" id="1.1.5.2" evidence="6"/>
<evidence type="ECO:0000259" key="5">
    <source>
        <dbReference type="Pfam" id="PF01011"/>
    </source>
</evidence>
<evidence type="ECO:0000256" key="1">
    <source>
        <dbReference type="ARBA" id="ARBA00001931"/>
    </source>
</evidence>
<keyword evidence="3 6" id="KW-0560">Oxidoreductase</keyword>
<comment type="cofactor">
    <cofactor evidence="1">
        <name>pyrroloquinoline quinone</name>
        <dbReference type="ChEBI" id="CHEBI:58442"/>
    </cofactor>
</comment>
<comment type="similarity">
    <text evidence="2">Belongs to the bacterial PQQ dehydrogenase family.</text>
</comment>
<dbReference type="Pfam" id="PF01011">
    <property type="entry name" value="PQQ"/>
    <property type="match status" value="1"/>
</dbReference>
<dbReference type="PANTHER" id="PTHR32303">
    <property type="entry name" value="QUINOPROTEIN ALCOHOL DEHYDROGENASE (CYTOCHROME C)"/>
    <property type="match status" value="1"/>
</dbReference>
<dbReference type="CDD" id="cd10280">
    <property type="entry name" value="PQQ_mGDH"/>
    <property type="match status" value="1"/>
</dbReference>
<name>Q01Z75_SOLUE</name>
<dbReference type="OrthoDB" id="9794322at2"/>
<dbReference type="InParanoid" id="Q01Z75"/>
<dbReference type="InterPro" id="IPR017511">
    <property type="entry name" value="PQQ_mDH"/>
</dbReference>
<feature type="signal peptide" evidence="4">
    <location>
        <begin position="1"/>
        <end position="15"/>
    </location>
</feature>
<dbReference type="InterPro" id="IPR002372">
    <property type="entry name" value="PQQ_rpt_dom"/>
</dbReference>
<dbReference type="GO" id="GO:0008876">
    <property type="term" value="F:quinoprotein glucose dehydrogenase activity"/>
    <property type="evidence" value="ECO:0007669"/>
    <property type="project" value="UniProtKB-EC"/>
</dbReference>
<dbReference type="SMART" id="SM00564">
    <property type="entry name" value="PQQ"/>
    <property type="match status" value="7"/>
</dbReference>
<dbReference type="AlphaFoldDB" id="Q01Z75"/>
<evidence type="ECO:0000313" key="6">
    <source>
        <dbReference type="EMBL" id="ABJ85040.1"/>
    </source>
</evidence>
<accession>Q01Z75</accession>
<dbReference type="EMBL" id="CP000473">
    <property type="protein sequence ID" value="ABJ85040.1"/>
    <property type="molecule type" value="Genomic_DNA"/>
</dbReference>
<gene>
    <name evidence="6" type="ordered locus">Acid_4075</name>
</gene>
<dbReference type="GO" id="GO:0048038">
    <property type="term" value="F:quinone binding"/>
    <property type="evidence" value="ECO:0007669"/>
    <property type="project" value="InterPro"/>
</dbReference>
<dbReference type="PANTHER" id="PTHR32303:SF4">
    <property type="entry name" value="QUINOPROTEIN GLUCOSE DEHYDROGENASE"/>
    <property type="match status" value="1"/>
</dbReference>
<dbReference type="eggNOG" id="COG4993">
    <property type="taxonomic scope" value="Bacteria"/>
</dbReference>
<reference evidence="6" key="1">
    <citation type="submission" date="2006-10" db="EMBL/GenBank/DDBJ databases">
        <title>Complete sequence of Solibacter usitatus Ellin6076.</title>
        <authorList>
            <consortium name="US DOE Joint Genome Institute"/>
            <person name="Copeland A."/>
            <person name="Lucas S."/>
            <person name="Lapidus A."/>
            <person name="Barry K."/>
            <person name="Detter J.C."/>
            <person name="Glavina del Rio T."/>
            <person name="Hammon N."/>
            <person name="Israni S."/>
            <person name="Dalin E."/>
            <person name="Tice H."/>
            <person name="Pitluck S."/>
            <person name="Thompson L.S."/>
            <person name="Brettin T."/>
            <person name="Bruce D."/>
            <person name="Han C."/>
            <person name="Tapia R."/>
            <person name="Gilna P."/>
            <person name="Schmutz J."/>
            <person name="Larimer F."/>
            <person name="Land M."/>
            <person name="Hauser L."/>
            <person name="Kyrpides N."/>
            <person name="Mikhailova N."/>
            <person name="Janssen P.H."/>
            <person name="Kuske C.R."/>
            <person name="Richardson P."/>
        </authorList>
    </citation>
    <scope>NUCLEOTIDE SEQUENCE</scope>
    <source>
        <strain evidence="6">Ellin6076</strain>
    </source>
</reference>
<dbReference type="FunCoup" id="Q01Z75">
    <property type="interactions" value="52"/>
</dbReference>
<dbReference type="KEGG" id="sus:Acid_4075"/>
<feature type="chain" id="PRO_5012474963" evidence="4">
    <location>
        <begin position="16"/>
        <end position="609"/>
    </location>
</feature>
<evidence type="ECO:0000256" key="3">
    <source>
        <dbReference type="ARBA" id="ARBA00023002"/>
    </source>
</evidence>
<protein>
    <submittedName>
        <fullName evidence="6">Quinoprotein glucose dehydrogenase</fullName>
        <ecNumber evidence="6">1.1.5.2</ecNumber>
    </submittedName>
</protein>
<dbReference type="Gene3D" id="2.140.10.10">
    <property type="entry name" value="Quinoprotein alcohol dehydrogenase-like superfamily"/>
    <property type="match status" value="1"/>
</dbReference>
<dbReference type="HOGENOM" id="CLU_018478_1_1_0"/>
<organism evidence="6">
    <name type="scientific">Solibacter usitatus (strain Ellin6076)</name>
    <dbReference type="NCBI Taxonomy" id="234267"/>
    <lineage>
        <taxon>Bacteria</taxon>
        <taxon>Pseudomonadati</taxon>
        <taxon>Acidobacteriota</taxon>
        <taxon>Terriglobia</taxon>
        <taxon>Bryobacterales</taxon>
        <taxon>Solibacteraceae</taxon>
        <taxon>Candidatus Solibacter</taxon>
    </lineage>
</organism>
<dbReference type="GO" id="GO:0016020">
    <property type="term" value="C:membrane"/>
    <property type="evidence" value="ECO:0007669"/>
    <property type="project" value="InterPro"/>
</dbReference>
<dbReference type="STRING" id="234267.Acid_4075"/>
<dbReference type="InterPro" id="IPR018391">
    <property type="entry name" value="PQQ_b-propeller_rpt"/>
</dbReference>
<sequence length="609" mass="65473" precursor="true">MRMLILCLLATTAFAADPGWTAYGHDPGGTRYSPLKQIDRTNVAKLRPAWTYHTGALDSAGDLIKKAAFEATPILIDATLFLTTPFNVVVALDPVTGREKWKFDPKLDRTQDFSEVTSRGVSAWHSPRGELLIFEGTLDGRLLALDGKTGKLAWQTDLTKDVNLRDRGSYQVTSAPAVVGDLVITGSSIGDNRAVDVERGIVRAFEVRTGKLRWTWDPIPWANKQDPRTGAANAWGTLSADPASDLLFIPTGSASPDYFGGQRPGDNRYANSVVALKASTGELQWSFQVVHHDLWDYDVAGQPSLIDYAGKPAVAVTTKMGLLFVLDRVTGKPLHTVEERAVPKSDIAGEAASPTQPIPTWAPMVPQRLTADDLWGVTEADRTACRDRLSKLRNDGPYTPPSLQGSLVFPGNVGGVNWGGAAWDPERGLIFSDTNRLAAIFRIIPRAELRAAMDKVNAEKSNRFSGEFARQTGTPYAMYRTWLASPSGLPCNPPPWGALVAFDLKTGTVRWETPIGEVAPGVKGGSPNLGGPMATAGGLVFTAAGMDTALRAFDVDSGKELWKADLPASAQATPMTFEAGGKQYVVICAGGHGKLGTKMSDSVVAFRLP</sequence>
<evidence type="ECO:0000256" key="4">
    <source>
        <dbReference type="SAM" id="SignalP"/>
    </source>
</evidence>
<proteinExistence type="inferred from homology"/>
<evidence type="ECO:0000256" key="2">
    <source>
        <dbReference type="ARBA" id="ARBA00008156"/>
    </source>
</evidence>
<keyword evidence="4" id="KW-0732">Signal</keyword>
<dbReference type="SUPFAM" id="SSF50998">
    <property type="entry name" value="Quinoprotein alcohol dehydrogenase-like"/>
    <property type="match status" value="1"/>
</dbReference>